<name>A0A8W8N178_MAGGI</name>
<feature type="region of interest" description="Disordered" evidence="1">
    <location>
        <begin position="393"/>
        <end position="457"/>
    </location>
</feature>
<evidence type="ECO:0000313" key="3">
    <source>
        <dbReference type="EnsemblMetazoa" id="G4869.2:cds"/>
    </source>
</evidence>
<evidence type="ECO:0000256" key="1">
    <source>
        <dbReference type="SAM" id="MobiDB-lite"/>
    </source>
</evidence>
<keyword evidence="2" id="KW-0732">Signal</keyword>
<evidence type="ECO:0000256" key="2">
    <source>
        <dbReference type="SAM" id="SignalP"/>
    </source>
</evidence>
<dbReference type="AlphaFoldDB" id="A0A8W8N178"/>
<feature type="region of interest" description="Disordered" evidence="1">
    <location>
        <begin position="340"/>
        <end position="360"/>
    </location>
</feature>
<accession>A0A8W8N178</accession>
<feature type="compositionally biased region" description="Polar residues" evidence="1">
    <location>
        <begin position="446"/>
        <end position="457"/>
    </location>
</feature>
<feature type="signal peptide" evidence="2">
    <location>
        <begin position="1"/>
        <end position="17"/>
    </location>
</feature>
<feature type="chain" id="PRO_5036499294" evidence="2">
    <location>
        <begin position="18"/>
        <end position="457"/>
    </location>
</feature>
<dbReference type="OrthoDB" id="6160616at2759"/>
<evidence type="ECO:0000313" key="4">
    <source>
        <dbReference type="Proteomes" id="UP000005408"/>
    </source>
</evidence>
<keyword evidence="4" id="KW-1185">Reference proteome</keyword>
<dbReference type="EnsemblMetazoa" id="G4869.2">
    <property type="protein sequence ID" value="G4869.2:cds"/>
    <property type="gene ID" value="G4869"/>
</dbReference>
<reference evidence="3" key="1">
    <citation type="submission" date="2022-08" db="UniProtKB">
        <authorList>
            <consortium name="EnsemblMetazoa"/>
        </authorList>
    </citation>
    <scope>IDENTIFICATION</scope>
    <source>
        <strain evidence="3">05x7-T-G4-1.051#20</strain>
    </source>
</reference>
<dbReference type="Proteomes" id="UP000005408">
    <property type="component" value="Unassembled WGS sequence"/>
</dbReference>
<feature type="compositionally biased region" description="Basic and acidic residues" evidence="1">
    <location>
        <begin position="347"/>
        <end position="356"/>
    </location>
</feature>
<dbReference type="OMA" id="HEYFKSA"/>
<feature type="compositionally biased region" description="Basic residues" evidence="1">
    <location>
        <begin position="426"/>
        <end position="440"/>
    </location>
</feature>
<sequence>MLTVLLLSWILSGGVLSQIHSSLPGSPSQKFETAGSHNNVRDLIPPNMLPQNSPASPVNPGLPLSAAVQNIIPGGSVPNLDQRNVNDISRNLNDPQIFPHFGNAFNLQNQLGGFENALNIQNRFREFAQPEQPEWQEEANRWNRHTEPPLSIERNLPPWLTNTFSDRFRSPFINGFNNLRNDPILDIPFEKTNNEVNHKTISTLTENIEIPSDKDLEHFRDIKNRVPENTDFVSKSRVPQLGDINRQRGLLVGPTIPNIDVMQHLDDLSMILDDVFMKQVPKISCSLRLYPLYKRVMVNMVKELFKKVQPNERLFSMLWRDLRICGHFKSSKTDKLVKKLHRYDRKKSKDNSDEKPGSIIPKNVIKKRKYLEKVLSKRYRQFVSTRKPFLRRKSKFRSGSSSHDSSQSEESRSSEESKPRRERYPKSWKRVRSGAKRFSRFKNENKSFGQDSSDQSD</sequence>
<feature type="compositionally biased region" description="Basic and acidic residues" evidence="1">
    <location>
        <begin position="409"/>
        <end position="425"/>
    </location>
</feature>
<proteinExistence type="predicted"/>
<organism evidence="3 4">
    <name type="scientific">Magallana gigas</name>
    <name type="common">Pacific oyster</name>
    <name type="synonym">Crassostrea gigas</name>
    <dbReference type="NCBI Taxonomy" id="29159"/>
    <lineage>
        <taxon>Eukaryota</taxon>
        <taxon>Metazoa</taxon>
        <taxon>Spiralia</taxon>
        <taxon>Lophotrochozoa</taxon>
        <taxon>Mollusca</taxon>
        <taxon>Bivalvia</taxon>
        <taxon>Autobranchia</taxon>
        <taxon>Pteriomorphia</taxon>
        <taxon>Ostreida</taxon>
        <taxon>Ostreoidea</taxon>
        <taxon>Ostreidae</taxon>
        <taxon>Magallana</taxon>
    </lineage>
</organism>
<protein>
    <submittedName>
        <fullName evidence="3">Uncharacterized protein</fullName>
    </submittedName>
</protein>